<evidence type="ECO:0000313" key="2">
    <source>
        <dbReference type="EMBL" id="CAJ1375274.1"/>
    </source>
</evidence>
<keyword evidence="1" id="KW-0812">Transmembrane</keyword>
<evidence type="ECO:0000256" key="1">
    <source>
        <dbReference type="SAM" id="Phobius"/>
    </source>
</evidence>
<dbReference type="AlphaFoldDB" id="A0AA36HTW7"/>
<dbReference type="Proteomes" id="UP001178507">
    <property type="component" value="Unassembled WGS sequence"/>
</dbReference>
<proteinExistence type="predicted"/>
<name>A0AA36HTW7_9DINO</name>
<accession>A0AA36HTW7</accession>
<protein>
    <submittedName>
        <fullName evidence="2">Uncharacterized protein</fullName>
    </submittedName>
</protein>
<gene>
    <name evidence="2" type="ORF">EVOR1521_LOCUS4584</name>
</gene>
<feature type="transmembrane region" description="Helical" evidence="1">
    <location>
        <begin position="163"/>
        <end position="184"/>
    </location>
</feature>
<keyword evidence="3" id="KW-1185">Reference proteome</keyword>
<dbReference type="EMBL" id="CAUJNA010000312">
    <property type="protein sequence ID" value="CAJ1375274.1"/>
    <property type="molecule type" value="Genomic_DNA"/>
</dbReference>
<reference evidence="2" key="1">
    <citation type="submission" date="2023-08" db="EMBL/GenBank/DDBJ databases">
        <authorList>
            <person name="Chen Y."/>
            <person name="Shah S."/>
            <person name="Dougan E. K."/>
            <person name="Thang M."/>
            <person name="Chan C."/>
        </authorList>
    </citation>
    <scope>NUCLEOTIDE SEQUENCE</scope>
</reference>
<comment type="caution">
    <text evidence="2">The sequence shown here is derived from an EMBL/GenBank/DDBJ whole genome shotgun (WGS) entry which is preliminary data.</text>
</comment>
<organism evidence="2 3">
    <name type="scientific">Effrenium voratum</name>
    <dbReference type="NCBI Taxonomy" id="2562239"/>
    <lineage>
        <taxon>Eukaryota</taxon>
        <taxon>Sar</taxon>
        <taxon>Alveolata</taxon>
        <taxon>Dinophyceae</taxon>
        <taxon>Suessiales</taxon>
        <taxon>Symbiodiniaceae</taxon>
        <taxon>Effrenium</taxon>
    </lineage>
</organism>
<evidence type="ECO:0000313" key="3">
    <source>
        <dbReference type="Proteomes" id="UP001178507"/>
    </source>
</evidence>
<sequence length="459" mass="49605">MRATLDALRAALHTSLAGKSLESALAAAAAGFEADDCRTACAPLKVAEGSRGVALLKSKLDSRDVQRHPMLNRFNAKCLILALLLQTGRATDHCADEVSWLQSSRPSPRPATIAEGFSAWLSRHGLSGAARMLHTAEPTRPRGVSFTELVAGRDRMDLTVAGLAFAGVLTAFFCVTLCLVRAAWVEDKPKAEVPVKEVPFVQPAESIRSEAMPAICPKFLGASMDQPFLVSLKPLQDKGDWTLQIRSQHSQRVRMTAALRRAGHLANLRRSFVEVRSENDQLLGRITSRLEILMPDGRTFGCLVPFGGAHLLQEESGREARWSVAEEQGTISTVWLPKMGSSQRNLAELRDGLHKLGGRSSHNQKGALLATLARPEGSNGHRLELMSMNGVDSVLVLLCALGLVAFENALDLVDSAEFAKEKTGLEIGIPSGHLAGPFPQPCDPPARGRLAALSWTDKR</sequence>
<keyword evidence="1" id="KW-0472">Membrane</keyword>
<keyword evidence="1" id="KW-1133">Transmembrane helix</keyword>